<dbReference type="NCBIfam" id="TIGR04223">
    <property type="entry name" value="quorum_AgrD"/>
    <property type="match status" value="1"/>
</dbReference>
<dbReference type="AlphaFoldDB" id="C8W4Y0"/>
<protein>
    <recommendedName>
        <fullName evidence="3">Cyclic lactone autoinducer peptide</fullName>
    </recommendedName>
</protein>
<reference evidence="1 2" key="1">
    <citation type="journal article" date="2009" name="Stand. Genomic Sci.">
        <title>Complete genome sequence of Desulfotomaculum acetoxidans type strain (5575).</title>
        <authorList>
            <person name="Spring S."/>
            <person name="Lapidus A."/>
            <person name="Schroder M."/>
            <person name="Gleim D."/>
            <person name="Sims D."/>
            <person name="Meincke L."/>
            <person name="Glavina Del Rio T."/>
            <person name="Tice H."/>
            <person name="Copeland A."/>
            <person name="Cheng J.F."/>
            <person name="Lucas S."/>
            <person name="Chen F."/>
            <person name="Nolan M."/>
            <person name="Bruce D."/>
            <person name="Goodwin L."/>
            <person name="Pitluck S."/>
            <person name="Ivanova N."/>
            <person name="Mavromatis K."/>
            <person name="Mikhailova N."/>
            <person name="Pati A."/>
            <person name="Chen A."/>
            <person name="Palaniappan K."/>
            <person name="Land M."/>
            <person name="Hauser L."/>
            <person name="Chang Y.J."/>
            <person name="Jeffries C.D."/>
            <person name="Chain P."/>
            <person name="Saunders E."/>
            <person name="Brettin T."/>
            <person name="Detter J.C."/>
            <person name="Goker M."/>
            <person name="Bristow J."/>
            <person name="Eisen J.A."/>
            <person name="Markowitz V."/>
            <person name="Hugenholtz P."/>
            <person name="Kyrpides N.C."/>
            <person name="Klenk H.P."/>
            <person name="Han C."/>
        </authorList>
    </citation>
    <scope>NUCLEOTIDE SEQUENCE [LARGE SCALE GENOMIC DNA]</scope>
    <source>
        <strain evidence="2">ATCC 49208 / DSM 771 / VKM B-1644</strain>
    </source>
</reference>
<dbReference type="HOGENOM" id="CLU_218668_0_0_9"/>
<sequence length="40" mass="4523">MKRYILSMIVCLASLTAFIGIHPTSLCTLYQPEVPEELLK</sequence>
<evidence type="ECO:0008006" key="3">
    <source>
        <dbReference type="Google" id="ProtNLM"/>
    </source>
</evidence>
<gene>
    <name evidence="1" type="ordered locus">Dtox_0387</name>
</gene>
<accession>C8W4Y0</accession>
<organism evidence="1 2">
    <name type="scientific">Desulfofarcimen acetoxidans (strain ATCC 49208 / DSM 771 / KCTC 5769 / VKM B-1644 / 5575)</name>
    <name type="common">Desulfotomaculum acetoxidans</name>
    <dbReference type="NCBI Taxonomy" id="485916"/>
    <lineage>
        <taxon>Bacteria</taxon>
        <taxon>Bacillati</taxon>
        <taxon>Bacillota</taxon>
        <taxon>Clostridia</taxon>
        <taxon>Eubacteriales</taxon>
        <taxon>Peptococcaceae</taxon>
        <taxon>Desulfofarcimen</taxon>
    </lineage>
</organism>
<dbReference type="RefSeq" id="WP_015756053.1">
    <property type="nucleotide sequence ID" value="NC_013216.1"/>
</dbReference>
<dbReference type="KEGG" id="dae:Dtox_0387"/>
<dbReference type="EMBL" id="CP001720">
    <property type="protein sequence ID" value="ACV61332.1"/>
    <property type="molecule type" value="Genomic_DNA"/>
</dbReference>
<proteinExistence type="predicted"/>
<dbReference type="Proteomes" id="UP000002217">
    <property type="component" value="Chromosome"/>
</dbReference>
<dbReference type="STRING" id="485916.Dtox_0387"/>
<name>C8W4Y0_DESAS</name>
<evidence type="ECO:0000313" key="1">
    <source>
        <dbReference type="EMBL" id="ACV61332.1"/>
    </source>
</evidence>
<keyword evidence="2" id="KW-1185">Reference proteome</keyword>
<dbReference type="OrthoDB" id="1809800at2"/>
<dbReference type="InterPro" id="IPR009229">
    <property type="entry name" value="AgrD"/>
</dbReference>
<evidence type="ECO:0000313" key="2">
    <source>
        <dbReference type="Proteomes" id="UP000002217"/>
    </source>
</evidence>